<keyword evidence="3" id="KW-0547">Nucleotide-binding</keyword>
<keyword evidence="3" id="KW-0067">ATP-binding</keyword>
<comment type="caution">
    <text evidence="3">The sequence shown here is derived from an EMBL/GenBank/DDBJ whole genome shotgun (WGS) entry which is preliminary data.</text>
</comment>
<dbReference type="GO" id="GO:0016787">
    <property type="term" value="F:hydrolase activity"/>
    <property type="evidence" value="ECO:0007669"/>
    <property type="project" value="InterPro"/>
</dbReference>
<dbReference type="PROSITE" id="PS51194">
    <property type="entry name" value="HELICASE_CTER"/>
    <property type="match status" value="1"/>
</dbReference>
<dbReference type="GO" id="GO:0005524">
    <property type="term" value="F:ATP binding"/>
    <property type="evidence" value="ECO:0007669"/>
    <property type="project" value="InterPro"/>
</dbReference>
<dbReference type="Gene3D" id="3.40.50.300">
    <property type="entry name" value="P-loop containing nucleotide triphosphate hydrolases"/>
    <property type="match status" value="2"/>
</dbReference>
<gene>
    <name evidence="3" type="ORF">OSH00_12590</name>
</gene>
<dbReference type="InterPro" id="IPR027417">
    <property type="entry name" value="P-loop_NTPase"/>
</dbReference>
<dbReference type="EMBL" id="JAPKMY010000006">
    <property type="protein sequence ID" value="MCX5468572.1"/>
    <property type="molecule type" value="Genomic_DNA"/>
</dbReference>
<dbReference type="GO" id="GO:0005829">
    <property type="term" value="C:cytosol"/>
    <property type="evidence" value="ECO:0007669"/>
    <property type="project" value="TreeGrafter"/>
</dbReference>
<keyword evidence="3" id="KW-0347">Helicase</keyword>
<organism evidence="3 4">
    <name type="scientific">Acinetobacter nematophilus</name>
    <dbReference type="NCBI Taxonomy" id="2994642"/>
    <lineage>
        <taxon>Bacteria</taxon>
        <taxon>Pseudomonadati</taxon>
        <taxon>Pseudomonadota</taxon>
        <taxon>Gammaproteobacteria</taxon>
        <taxon>Moraxellales</taxon>
        <taxon>Moraxellaceae</taxon>
        <taxon>Acinetobacter</taxon>
    </lineage>
</organism>
<dbReference type="PANTHER" id="PTHR47396:SF1">
    <property type="entry name" value="ATP-DEPENDENT HELICASE IRC3-RELATED"/>
    <property type="match status" value="1"/>
</dbReference>
<dbReference type="PANTHER" id="PTHR47396">
    <property type="entry name" value="TYPE I RESTRICTION ENZYME ECOKI R PROTEIN"/>
    <property type="match status" value="1"/>
</dbReference>
<accession>A0A9X3DWV2</accession>
<evidence type="ECO:0000313" key="3">
    <source>
        <dbReference type="EMBL" id="MCX5468572.1"/>
    </source>
</evidence>
<dbReference type="SMART" id="SM00487">
    <property type="entry name" value="DEXDc"/>
    <property type="match status" value="1"/>
</dbReference>
<dbReference type="InterPro" id="IPR001650">
    <property type="entry name" value="Helicase_C-like"/>
</dbReference>
<dbReference type="AlphaFoldDB" id="A0A9X3DWV2"/>
<dbReference type="GO" id="GO:0003677">
    <property type="term" value="F:DNA binding"/>
    <property type="evidence" value="ECO:0007669"/>
    <property type="project" value="InterPro"/>
</dbReference>
<dbReference type="Pfam" id="PF04851">
    <property type="entry name" value="ResIII"/>
    <property type="match status" value="1"/>
</dbReference>
<evidence type="ECO:0000313" key="4">
    <source>
        <dbReference type="Proteomes" id="UP001146019"/>
    </source>
</evidence>
<reference evidence="3" key="1">
    <citation type="submission" date="2022-11" db="EMBL/GenBank/DDBJ databases">
        <title>Biodiversity and phylogenetic relationships of bacteria.</title>
        <authorList>
            <person name="Machado R.A.R."/>
            <person name="Bhat A."/>
            <person name="Loulou A."/>
            <person name="Kallel S."/>
        </authorList>
    </citation>
    <scope>NUCLEOTIDE SEQUENCE</scope>
    <source>
        <strain evidence="3">A-IN1</strain>
    </source>
</reference>
<dbReference type="InterPro" id="IPR050742">
    <property type="entry name" value="Helicase_Restrict-Modif_Enz"/>
</dbReference>
<evidence type="ECO:0000259" key="1">
    <source>
        <dbReference type="PROSITE" id="PS51192"/>
    </source>
</evidence>
<feature type="domain" description="Helicase C-terminal" evidence="2">
    <location>
        <begin position="200"/>
        <end position="367"/>
    </location>
</feature>
<evidence type="ECO:0000259" key="2">
    <source>
        <dbReference type="PROSITE" id="PS51194"/>
    </source>
</evidence>
<keyword evidence="3" id="KW-0378">Hydrolase</keyword>
<sequence>MINQIDVKILAGLRNCQKRSIEVIDKYIRSHSTGSCLVSLPTGAGKSGVICTVGHYVSLDKILIITHRRAVCDQLYKQLKGKFFEKILSEKTNLKPYLIKKVFKDIADPSEKGIYCTTFQMLMKLKENELEALKNNFNLILIDEGHAEPSPKWGATVRELKAKKVIITATPYRNDLFSFDIDVNHSYIYTYKFAISDKVIVSPKFEKIREEEVFATLDLVKKNQPNSKCIIKCKEFSDIEKYFKIFSEKFKTIAIHQQFEKKNLEHRFSDVPSKLAELDYEVLIHQRKLDEGIDIPEAKILILTYPVGSGKELVQTIGRVVRIYDNYEPTVIEFDGTNNKNLWKNYQEFDEYISNSQSAKRFLNTLNTSSLIESYLEAFPEHSYFESGYRKKFNFQQFDPLESLEIPLASVCFYYKLDGFNIYDCLDKLNWELMREGALSKISEDLGVITAVCFNNSKFLKDSLFFEPSLEIMIVKELNDIIAIYDSRGRKFNARDDLKIGRAIDVDKLFSVVSSSNNTVVTKQANTRALQYSPLKADGVLLKGINLEKINQAQSNSSYAVTTAVVSGVGQDDKVKCSYYLGVASGRICDQKHPPFSYQQFIDWLDIINLALNSNQKTTSNFLNSFAQVIDIVPSDDPIACQLDFSNKDLENIEIHIENVVYKIDDEIIYRKYYNSGLMLQTGYCPTNHNKIFRMNSNFLIKFTFDKTMNLIPIMNPNVKFMCNGIYKKKEEIFNSNTVILLYKNGTTYMNGNFYKVQIPTDTQKLNPNIVKNLISLSCLQHIDLDEKDEENLTQTYFGQNSIFYLIDQLSNIHKSNVIADLGDFYSYIPDIDLILCTDMDTEPADFILSSPSKVVFVHVKCGDAKVQPYSSAGAICEVGGQALKNLHWLIHSGRSKYANTAYLNQQWPRKSGSKPNKIHLNTRIRLFDKKFDLNHNLDDVIKIIDERRLNPLVDKEIWIVVGNAFSKEHFVNQFQKGITPSPESVQAYQLLDTWFNQASSNNVDLRVFVSK</sequence>
<proteinExistence type="predicted"/>
<dbReference type="PROSITE" id="PS51192">
    <property type="entry name" value="HELICASE_ATP_BIND_1"/>
    <property type="match status" value="1"/>
</dbReference>
<feature type="domain" description="Helicase ATP-binding" evidence="1">
    <location>
        <begin position="27"/>
        <end position="189"/>
    </location>
</feature>
<dbReference type="GO" id="GO:0004386">
    <property type="term" value="F:helicase activity"/>
    <property type="evidence" value="ECO:0007669"/>
    <property type="project" value="UniProtKB-KW"/>
</dbReference>
<dbReference type="RefSeq" id="WP_266130692.1">
    <property type="nucleotide sequence ID" value="NZ_JAPKMY010000006.1"/>
</dbReference>
<dbReference type="InterPro" id="IPR006935">
    <property type="entry name" value="Helicase/UvrB_N"/>
</dbReference>
<name>A0A9X3DWV2_9GAMM</name>
<dbReference type="Pfam" id="PF00271">
    <property type="entry name" value="Helicase_C"/>
    <property type="match status" value="1"/>
</dbReference>
<dbReference type="InterPro" id="IPR014001">
    <property type="entry name" value="Helicase_ATP-bd"/>
</dbReference>
<dbReference type="Proteomes" id="UP001146019">
    <property type="component" value="Unassembled WGS sequence"/>
</dbReference>
<protein>
    <submittedName>
        <fullName evidence="3">DEAD/DEAH box helicase family protein</fullName>
    </submittedName>
</protein>
<keyword evidence="4" id="KW-1185">Reference proteome</keyword>
<dbReference type="SUPFAM" id="SSF52540">
    <property type="entry name" value="P-loop containing nucleoside triphosphate hydrolases"/>
    <property type="match status" value="1"/>
</dbReference>